<name>A0A914YPP9_9BILA</name>
<protein>
    <submittedName>
        <fullName evidence="3">Uncharacterized protein</fullName>
    </submittedName>
</protein>
<keyword evidence="2" id="KW-1185">Reference proteome</keyword>
<sequence>MASTDALKVLQAYETKSAAKKPDTSKSTSLAVEQNVPSATQHPSSKTFSFSNKAAFPDVRIYRNGVATVKPSTYKSTKFTTVFETLSPFRRGLQHFNIPVQDAKVSEFTIILESASAKYDCIPSVTNVATSDFQRFFRRCTWSTAIVITSHDSSTAERFSADLIISEAEMLDCKMVRAKDAYQILLITF</sequence>
<reference evidence="3" key="1">
    <citation type="submission" date="2022-11" db="UniProtKB">
        <authorList>
            <consortium name="WormBaseParasite"/>
        </authorList>
    </citation>
    <scope>IDENTIFICATION</scope>
</reference>
<organism evidence="2 3">
    <name type="scientific">Panagrolaimus superbus</name>
    <dbReference type="NCBI Taxonomy" id="310955"/>
    <lineage>
        <taxon>Eukaryota</taxon>
        <taxon>Metazoa</taxon>
        <taxon>Ecdysozoa</taxon>
        <taxon>Nematoda</taxon>
        <taxon>Chromadorea</taxon>
        <taxon>Rhabditida</taxon>
        <taxon>Tylenchina</taxon>
        <taxon>Panagrolaimomorpha</taxon>
        <taxon>Panagrolaimoidea</taxon>
        <taxon>Panagrolaimidae</taxon>
        <taxon>Panagrolaimus</taxon>
    </lineage>
</organism>
<proteinExistence type="predicted"/>
<feature type="compositionally biased region" description="Polar residues" evidence="1">
    <location>
        <begin position="25"/>
        <end position="46"/>
    </location>
</feature>
<dbReference type="AlphaFoldDB" id="A0A914YPP9"/>
<dbReference type="WBParaSite" id="PSU_v2.g21435.t1">
    <property type="protein sequence ID" value="PSU_v2.g21435.t1"/>
    <property type="gene ID" value="PSU_v2.g21435"/>
</dbReference>
<accession>A0A914YPP9</accession>
<evidence type="ECO:0000313" key="3">
    <source>
        <dbReference type="WBParaSite" id="PSU_v2.g21435.t1"/>
    </source>
</evidence>
<evidence type="ECO:0000313" key="2">
    <source>
        <dbReference type="Proteomes" id="UP000887577"/>
    </source>
</evidence>
<evidence type="ECO:0000256" key="1">
    <source>
        <dbReference type="SAM" id="MobiDB-lite"/>
    </source>
</evidence>
<feature type="region of interest" description="Disordered" evidence="1">
    <location>
        <begin position="18"/>
        <end position="46"/>
    </location>
</feature>
<dbReference type="Proteomes" id="UP000887577">
    <property type="component" value="Unplaced"/>
</dbReference>